<dbReference type="OrthoDB" id="5121913at2"/>
<proteinExistence type="predicted"/>
<dbReference type="EMBL" id="AP018174">
    <property type="protein sequence ID" value="BAY18543.1"/>
    <property type="molecule type" value="Genomic_DNA"/>
</dbReference>
<protein>
    <recommendedName>
        <fullName evidence="1">Spore protein YkvP/CgeB glycosyl transferase-like domain-containing protein</fullName>
    </recommendedName>
</protein>
<evidence type="ECO:0000313" key="3">
    <source>
        <dbReference type="Proteomes" id="UP000218287"/>
    </source>
</evidence>
<sequence length="779" mass="90641">MQNNSKPKLVFFRYKNDENLPDFLILHKQQHVQCLSEFFEVTVISENCDYQQICDQYHPDITLFESGVNYRRCYRLEITNTHIYPEIPKLGFHNGDSWCEARAGFISDMERWGIEAFFSIATTTPEHTPEIAENTFIWPNFIDPQIYHDYGQDKTIPVMFTGGINPLYPWRQRLHKLISQNYPSLICPHLGYHQRAAFKMLEGEQYARTINSAWFVPTCGSIEKEIIRKHLEIPGSKSCLITEKTPVLESAGFVDMQNCVFADEDNVLDKLDYLFHNLDKLSEIIDAGYQLVHTHHTFKQRDQIYQWFNLQKHRQSHQKIIQTSPFGSLSIVEKSSGIQSSHIIGNGLILEILRQGDEKLLAGEYAVAESAYLKCVNHIYWMPEPKLRLAICHLYQGDAKTAYHWITQPIQYTLEEYKALDPDPVEWAYLIITLLCQGELNQAVARANEFTSLIHPELDRIRWVVKLVENPGSKVNPLNISTEKHRLSVHQLPERSLDDWLAQLCKMLQACEQSHLVQILTHSLNLQVPFLAPQKSVKDDLHISWLKQNLNLNIKILTRTKKSSFSHKENLLYQRVKSKLNREIEKFIIKPLNNWEDRVGYFLPYNLSSMRHDEVWQEIHNISQENIQTVLVIGAGNGQLATEALLAHLHSKLDKINVVCLNTATKNFQKLQKRYRHTKTVVFYTLNLNGDQKFSVKDCVKSEKENQAKVSFDLVLIDIDDLQLDFDINEVYGANYLLINNVNQRFNYNKYQQLIADMNYITVSQNLVLRKGYALFKIK</sequence>
<keyword evidence="3" id="KW-1185">Reference proteome</keyword>
<gene>
    <name evidence="2" type="ORF">NIES21_43900</name>
</gene>
<evidence type="ECO:0000313" key="2">
    <source>
        <dbReference type="EMBL" id="BAY18543.1"/>
    </source>
</evidence>
<name>A0A1Z4GM21_9CYAN</name>
<dbReference type="AlphaFoldDB" id="A0A1Z4GM21"/>
<dbReference type="Proteomes" id="UP000218287">
    <property type="component" value="Chromosome"/>
</dbReference>
<dbReference type="InterPro" id="IPR055259">
    <property type="entry name" value="YkvP/CgeB_Glyco_trans-like"/>
</dbReference>
<organism evidence="2 3">
    <name type="scientific">Anabaenopsis circularis NIES-21</name>
    <dbReference type="NCBI Taxonomy" id="1085406"/>
    <lineage>
        <taxon>Bacteria</taxon>
        <taxon>Bacillati</taxon>
        <taxon>Cyanobacteriota</taxon>
        <taxon>Cyanophyceae</taxon>
        <taxon>Nostocales</taxon>
        <taxon>Nodulariaceae</taxon>
        <taxon>Anabaenopsis</taxon>
    </lineage>
</organism>
<accession>A0A1Z4GM21</accession>
<reference evidence="2 3" key="1">
    <citation type="submission" date="2017-06" db="EMBL/GenBank/DDBJ databases">
        <title>Genome sequencing of cyanobaciteial culture collection at National Institute for Environmental Studies (NIES).</title>
        <authorList>
            <person name="Hirose Y."/>
            <person name="Shimura Y."/>
            <person name="Fujisawa T."/>
            <person name="Nakamura Y."/>
            <person name="Kawachi M."/>
        </authorList>
    </citation>
    <scope>NUCLEOTIDE SEQUENCE [LARGE SCALE GENOMIC DNA]</scope>
    <source>
        <strain evidence="2 3">NIES-21</strain>
    </source>
</reference>
<evidence type="ECO:0000259" key="1">
    <source>
        <dbReference type="Pfam" id="PF13524"/>
    </source>
</evidence>
<feature type="domain" description="Spore protein YkvP/CgeB glycosyl transferase-like" evidence="1">
    <location>
        <begin position="199"/>
        <end position="301"/>
    </location>
</feature>
<dbReference type="Pfam" id="PF13524">
    <property type="entry name" value="Glyco_trans_1_2"/>
    <property type="match status" value="1"/>
</dbReference>